<keyword evidence="2" id="KW-1185">Reference proteome</keyword>
<reference evidence="2" key="1">
    <citation type="submission" date="2014-01" db="EMBL/GenBank/DDBJ databases">
        <title>The Genome Sequence of Anopheles farauti FAR1 (V2).</title>
        <authorList>
            <consortium name="The Broad Institute Genomics Platform"/>
            <person name="Neafsey D.E."/>
            <person name="Besansky N."/>
            <person name="Howell P."/>
            <person name="Walton C."/>
            <person name="Young S.K."/>
            <person name="Zeng Q."/>
            <person name="Gargeya S."/>
            <person name="Fitzgerald M."/>
            <person name="Haas B."/>
            <person name="Abouelleil A."/>
            <person name="Allen A.W."/>
            <person name="Alvarado L."/>
            <person name="Arachchi H.M."/>
            <person name="Berlin A.M."/>
            <person name="Chapman S.B."/>
            <person name="Gainer-Dewar J."/>
            <person name="Goldberg J."/>
            <person name="Griggs A."/>
            <person name="Gujja S."/>
            <person name="Hansen M."/>
            <person name="Howarth C."/>
            <person name="Imamovic A."/>
            <person name="Ireland A."/>
            <person name="Larimer J."/>
            <person name="McCowan C."/>
            <person name="Murphy C."/>
            <person name="Pearson M."/>
            <person name="Poon T.W."/>
            <person name="Priest M."/>
            <person name="Roberts A."/>
            <person name="Saif S."/>
            <person name="Shea T."/>
            <person name="Sisk P."/>
            <person name="Sykes S."/>
            <person name="Wortman J."/>
            <person name="Nusbaum C."/>
            <person name="Birren B."/>
        </authorList>
    </citation>
    <scope>NUCLEOTIDE SEQUENCE [LARGE SCALE GENOMIC DNA]</scope>
    <source>
        <strain evidence="2">FAR1</strain>
    </source>
</reference>
<organism evidence="1 2">
    <name type="scientific">Anopheles farauti</name>
    <dbReference type="NCBI Taxonomy" id="69004"/>
    <lineage>
        <taxon>Eukaryota</taxon>
        <taxon>Metazoa</taxon>
        <taxon>Ecdysozoa</taxon>
        <taxon>Arthropoda</taxon>
        <taxon>Hexapoda</taxon>
        <taxon>Insecta</taxon>
        <taxon>Pterygota</taxon>
        <taxon>Neoptera</taxon>
        <taxon>Endopterygota</taxon>
        <taxon>Diptera</taxon>
        <taxon>Nematocera</taxon>
        <taxon>Culicoidea</taxon>
        <taxon>Culicidae</taxon>
        <taxon>Anophelinae</taxon>
        <taxon>Anopheles</taxon>
    </lineage>
</organism>
<reference evidence="1" key="2">
    <citation type="submission" date="2020-05" db="UniProtKB">
        <authorList>
            <consortium name="EnsemblMetazoa"/>
        </authorList>
    </citation>
    <scope>IDENTIFICATION</scope>
    <source>
        <strain evidence="1">FAR1</strain>
    </source>
</reference>
<protein>
    <submittedName>
        <fullName evidence="1">Uncharacterized protein</fullName>
    </submittedName>
</protein>
<accession>A0A182QWN1</accession>
<evidence type="ECO:0000313" key="2">
    <source>
        <dbReference type="Proteomes" id="UP000075886"/>
    </source>
</evidence>
<dbReference type="Proteomes" id="UP000075886">
    <property type="component" value="Unassembled WGS sequence"/>
</dbReference>
<dbReference type="VEuPathDB" id="VectorBase:AFAF018353"/>
<dbReference type="EnsemblMetazoa" id="AFAF018353-RA">
    <property type="protein sequence ID" value="AFAF018353-PA"/>
    <property type="gene ID" value="AFAF018353"/>
</dbReference>
<sequence length="218" mass="24211">MMRHLIQPGGTITRALAEEREAHRAGALPVAAYHAQLVDRRRPGVWNVSKSIPVRNRAAGVDSSVHGRKPPSTVVERGTIVRLVVVRAELLALVEDERIACRPSRFPERLQLVVLAFVSDRELVVMLERTHSAEIFQLDQQLVRRATGAQYAMELFQPEPKLTTQLAEPVPVLGPVAVEVHRTVVSLLENDPIASVRPVPGVARLHVERTVRLITGIR</sequence>
<name>A0A182QWN1_9DIPT</name>
<dbReference type="EMBL" id="AXCN02000436">
    <property type="status" value="NOT_ANNOTATED_CDS"/>
    <property type="molecule type" value="Genomic_DNA"/>
</dbReference>
<proteinExistence type="predicted"/>
<dbReference type="AlphaFoldDB" id="A0A182QWN1"/>
<evidence type="ECO:0000313" key="1">
    <source>
        <dbReference type="EnsemblMetazoa" id="AFAF018353-PA"/>
    </source>
</evidence>